<organism evidence="2 3">
    <name type="scientific">Altericroceibacterium endophyticum</name>
    <dbReference type="NCBI Taxonomy" id="1808508"/>
    <lineage>
        <taxon>Bacteria</taxon>
        <taxon>Pseudomonadati</taxon>
        <taxon>Pseudomonadota</taxon>
        <taxon>Alphaproteobacteria</taxon>
        <taxon>Sphingomonadales</taxon>
        <taxon>Erythrobacteraceae</taxon>
        <taxon>Altericroceibacterium</taxon>
    </lineage>
</organism>
<dbReference type="InterPro" id="IPR037063">
    <property type="entry name" value="PHb_sf"/>
</dbReference>
<name>A0A6I4T3Z6_9SPHN</name>
<dbReference type="Pfam" id="PF08000">
    <property type="entry name" value="bPH_1"/>
    <property type="match status" value="1"/>
</dbReference>
<dbReference type="InterPro" id="IPR012544">
    <property type="entry name" value="PHb"/>
</dbReference>
<evidence type="ECO:0000259" key="1">
    <source>
        <dbReference type="Pfam" id="PF08000"/>
    </source>
</evidence>
<dbReference type="AlphaFoldDB" id="A0A6I4T3Z6"/>
<evidence type="ECO:0000313" key="2">
    <source>
        <dbReference type="EMBL" id="MXO64871.1"/>
    </source>
</evidence>
<dbReference type="OrthoDB" id="3199551at2"/>
<keyword evidence="3" id="KW-1185">Reference proteome</keyword>
<dbReference type="SUPFAM" id="SSF50729">
    <property type="entry name" value="PH domain-like"/>
    <property type="match status" value="1"/>
</dbReference>
<reference evidence="2 3" key="1">
    <citation type="submission" date="2019-12" db="EMBL/GenBank/DDBJ databases">
        <title>Genomic-based taxomic classification of the family Erythrobacteraceae.</title>
        <authorList>
            <person name="Xu L."/>
        </authorList>
    </citation>
    <scope>NUCLEOTIDE SEQUENCE [LARGE SCALE GENOMIC DNA]</scope>
    <source>
        <strain evidence="2 3">LMG 29518</strain>
    </source>
</reference>
<dbReference type="Gene3D" id="2.30.29.50">
    <property type="entry name" value="Bacterial Pleckstrin homology domain"/>
    <property type="match status" value="1"/>
</dbReference>
<feature type="domain" description="Bacterial Pleckstrin homology" evidence="1">
    <location>
        <begin position="10"/>
        <end position="114"/>
    </location>
</feature>
<proteinExistence type="predicted"/>
<accession>A0A6I4T3Z6</accession>
<dbReference type="Proteomes" id="UP000438476">
    <property type="component" value="Unassembled WGS sequence"/>
</dbReference>
<protein>
    <submittedName>
        <fullName evidence="2">PH domain-containing protein</fullName>
    </submittedName>
</protein>
<gene>
    <name evidence="2" type="ORF">GRI91_03780</name>
</gene>
<dbReference type="EMBL" id="WTYT01000001">
    <property type="protein sequence ID" value="MXO64871.1"/>
    <property type="molecule type" value="Genomic_DNA"/>
</dbReference>
<evidence type="ECO:0000313" key="3">
    <source>
        <dbReference type="Proteomes" id="UP000438476"/>
    </source>
</evidence>
<dbReference type="CDD" id="cd13225">
    <property type="entry name" value="PH-like_bacteria"/>
    <property type="match status" value="1"/>
</dbReference>
<comment type="caution">
    <text evidence="2">The sequence shown here is derived from an EMBL/GenBank/DDBJ whole genome shotgun (WGS) entry which is preliminary data.</text>
</comment>
<sequence>MGKVFVGHPVKIGTASELYSPLLMEGEEVENEFKGVRDGAIFTSKRLIVYNRQGITGKKIEFSNFPWRSITAFSVENSGTFDLDAEVKICGSGWGVCEVVFTKGTDVRAVLRFMNGKVFG</sequence>